<dbReference type="AlphaFoldDB" id="A0A832MJD1"/>
<dbReference type="EMBL" id="DSQF01000008">
    <property type="protein sequence ID" value="HGZ42697.1"/>
    <property type="molecule type" value="Genomic_DNA"/>
</dbReference>
<comment type="caution">
    <text evidence="1">The sequence shown here is derived from an EMBL/GenBank/DDBJ whole genome shotgun (WGS) entry which is preliminary data.</text>
</comment>
<reference evidence="1" key="1">
    <citation type="journal article" date="2020" name="mSystems">
        <title>Genome- and Community-Level Interaction Insights into Carbon Utilization and Element Cycling Functions of Hydrothermarchaeota in Hydrothermal Sediment.</title>
        <authorList>
            <person name="Zhou Z."/>
            <person name="Liu Y."/>
            <person name="Xu W."/>
            <person name="Pan J."/>
            <person name="Luo Z.H."/>
            <person name="Li M."/>
        </authorList>
    </citation>
    <scope>NUCLEOTIDE SEQUENCE [LARGE SCALE GENOMIC DNA]</scope>
    <source>
        <strain evidence="1">SpSt-381</strain>
    </source>
</reference>
<organism evidence="1">
    <name type="scientific">Eiseniibacteriota bacterium</name>
    <dbReference type="NCBI Taxonomy" id="2212470"/>
    <lineage>
        <taxon>Bacteria</taxon>
        <taxon>Candidatus Eiseniibacteriota</taxon>
    </lineage>
</organism>
<protein>
    <submittedName>
        <fullName evidence="1">Uncharacterized protein</fullName>
    </submittedName>
</protein>
<gene>
    <name evidence="1" type="ORF">ENR23_04595</name>
</gene>
<name>A0A832MJD1_UNCEI</name>
<evidence type="ECO:0000313" key="1">
    <source>
        <dbReference type="EMBL" id="HGZ42697.1"/>
    </source>
</evidence>
<sequence>MTDAHEGESVRDFLRRRGASDAAVERGLEGLVEQWERAIEDVARGYPLGLDDWLNDVDGRQLLEEALGAASDLERARLRPRLDAADARARTLLAMRARCLWGEEVARYHGWDAQRNWWYYAVPREPGPDLAEELEGRDG</sequence>
<proteinExistence type="predicted"/>
<accession>A0A832MJD1</accession>